<evidence type="ECO:0000256" key="6">
    <source>
        <dbReference type="ARBA" id="ARBA00023015"/>
    </source>
</evidence>
<evidence type="ECO:0000313" key="13">
    <source>
        <dbReference type="Proteomes" id="UP001608902"/>
    </source>
</evidence>
<evidence type="ECO:0000256" key="3">
    <source>
        <dbReference type="ARBA" id="ARBA00022723"/>
    </source>
</evidence>
<feature type="domain" description="Nuclear receptor" evidence="11">
    <location>
        <begin position="56"/>
        <end position="131"/>
    </location>
</feature>
<dbReference type="InterPro" id="IPR001628">
    <property type="entry name" value="Znf_hrmn_rcpt"/>
</dbReference>
<dbReference type="GO" id="GO:0005634">
    <property type="term" value="C:nucleus"/>
    <property type="evidence" value="ECO:0007669"/>
    <property type="project" value="UniProtKB-SubCell"/>
</dbReference>
<dbReference type="GO" id="GO:0003677">
    <property type="term" value="F:DNA binding"/>
    <property type="evidence" value="ECO:0007669"/>
    <property type="project" value="UniProtKB-KW"/>
</dbReference>
<evidence type="ECO:0000313" key="12">
    <source>
        <dbReference type="EMBL" id="MFH4984699.1"/>
    </source>
</evidence>
<dbReference type="PRINTS" id="PR00047">
    <property type="entry name" value="STROIDFINGER"/>
</dbReference>
<dbReference type="SMART" id="SM00399">
    <property type="entry name" value="ZnF_C4"/>
    <property type="match status" value="1"/>
</dbReference>
<proteinExistence type="inferred from homology"/>
<comment type="caution">
    <text evidence="12">The sequence shown here is derived from an EMBL/GenBank/DDBJ whole genome shotgun (WGS) entry which is preliminary data.</text>
</comment>
<keyword evidence="3" id="KW-0479">Metal-binding</keyword>
<dbReference type="Gene3D" id="3.30.50.10">
    <property type="entry name" value="Erythroid Transcription Factor GATA-1, subunit A"/>
    <property type="match status" value="1"/>
</dbReference>
<keyword evidence="10" id="KW-0539">Nucleus</keyword>
<organism evidence="12 13">
    <name type="scientific">Gnathostoma spinigerum</name>
    <dbReference type="NCBI Taxonomy" id="75299"/>
    <lineage>
        <taxon>Eukaryota</taxon>
        <taxon>Metazoa</taxon>
        <taxon>Ecdysozoa</taxon>
        <taxon>Nematoda</taxon>
        <taxon>Chromadorea</taxon>
        <taxon>Rhabditida</taxon>
        <taxon>Spirurina</taxon>
        <taxon>Gnathostomatomorpha</taxon>
        <taxon>Gnathostomatoidea</taxon>
        <taxon>Gnathostomatidae</taxon>
        <taxon>Gnathostoma</taxon>
    </lineage>
</organism>
<comment type="similarity">
    <text evidence="2">Belongs to the nuclear hormone receptor family.</text>
</comment>
<dbReference type="Pfam" id="PF00105">
    <property type="entry name" value="zf-C4"/>
    <property type="match status" value="1"/>
</dbReference>
<keyword evidence="7" id="KW-0238">DNA-binding</keyword>
<evidence type="ECO:0000256" key="10">
    <source>
        <dbReference type="ARBA" id="ARBA00023242"/>
    </source>
</evidence>
<sequence length="131" mass="14562">MMVDELLNLQASTSRPSTTIANAPSSNLIRNASFDSFDSSLDSTHANESPPCDEENEICRVCGDGKAKMHYGVLACFGCKGFFRRALKKANQYECSNNGKCIIDKYERNSCRYCRFQRCLQVGMDPSGNLP</sequence>
<dbReference type="Proteomes" id="UP001608902">
    <property type="component" value="Unassembled WGS sequence"/>
</dbReference>
<protein>
    <recommendedName>
        <fullName evidence="11">Nuclear receptor domain-containing protein</fullName>
    </recommendedName>
</protein>
<evidence type="ECO:0000259" key="11">
    <source>
        <dbReference type="PROSITE" id="PS51030"/>
    </source>
</evidence>
<keyword evidence="6" id="KW-0805">Transcription regulation</keyword>
<keyword evidence="9" id="KW-0675">Receptor</keyword>
<dbReference type="EMBL" id="JBGFUD010020269">
    <property type="protein sequence ID" value="MFH4984699.1"/>
    <property type="molecule type" value="Genomic_DNA"/>
</dbReference>
<keyword evidence="4" id="KW-0863">Zinc-finger</keyword>
<evidence type="ECO:0000256" key="4">
    <source>
        <dbReference type="ARBA" id="ARBA00022771"/>
    </source>
</evidence>
<evidence type="ECO:0000256" key="9">
    <source>
        <dbReference type="ARBA" id="ARBA00023170"/>
    </source>
</evidence>
<dbReference type="CDD" id="cd06960">
    <property type="entry name" value="NR_DBD_HNF4A"/>
    <property type="match status" value="1"/>
</dbReference>
<keyword evidence="13" id="KW-1185">Reference proteome</keyword>
<keyword evidence="5" id="KW-0862">Zinc</keyword>
<dbReference type="InterPro" id="IPR049636">
    <property type="entry name" value="HNF4-like_DBD"/>
</dbReference>
<accession>A0ABD6F1P7</accession>
<dbReference type="PROSITE" id="PS00031">
    <property type="entry name" value="NUCLEAR_REC_DBD_1"/>
    <property type="match status" value="1"/>
</dbReference>
<keyword evidence="8" id="KW-0804">Transcription</keyword>
<evidence type="ECO:0000256" key="2">
    <source>
        <dbReference type="ARBA" id="ARBA00005993"/>
    </source>
</evidence>
<evidence type="ECO:0000256" key="8">
    <source>
        <dbReference type="ARBA" id="ARBA00023163"/>
    </source>
</evidence>
<evidence type="ECO:0000256" key="7">
    <source>
        <dbReference type="ARBA" id="ARBA00023125"/>
    </source>
</evidence>
<reference evidence="12 13" key="1">
    <citation type="submission" date="2024-08" db="EMBL/GenBank/DDBJ databases">
        <title>Gnathostoma spinigerum genome.</title>
        <authorList>
            <person name="Gonzalez-Bertolin B."/>
            <person name="Monzon S."/>
            <person name="Zaballos A."/>
            <person name="Jimenez P."/>
            <person name="Dekumyoy P."/>
            <person name="Varona S."/>
            <person name="Cuesta I."/>
            <person name="Sumanam S."/>
            <person name="Adisakwattana P."/>
            <person name="Gasser R.B."/>
            <person name="Hernandez-Gonzalez A."/>
            <person name="Young N.D."/>
            <person name="Perteguer M.J."/>
        </authorList>
    </citation>
    <scope>NUCLEOTIDE SEQUENCE [LARGE SCALE GENOMIC DNA]</scope>
    <source>
        <strain evidence="12">AL3</strain>
        <tissue evidence="12">Liver</tissue>
    </source>
</reference>
<dbReference type="InterPro" id="IPR052496">
    <property type="entry name" value="Orphan_Nuclear_Rcpt"/>
</dbReference>
<dbReference type="FunFam" id="3.30.50.10:FF:000030">
    <property type="entry name" value="Nuclear Hormone Receptor family"/>
    <property type="match status" value="1"/>
</dbReference>
<comment type="subcellular location">
    <subcellularLocation>
        <location evidence="1">Nucleus</location>
    </subcellularLocation>
</comment>
<name>A0ABD6F1P7_9BILA</name>
<dbReference type="GO" id="GO:0008270">
    <property type="term" value="F:zinc ion binding"/>
    <property type="evidence" value="ECO:0007669"/>
    <property type="project" value="UniProtKB-KW"/>
</dbReference>
<dbReference type="PROSITE" id="PS51030">
    <property type="entry name" value="NUCLEAR_REC_DBD_2"/>
    <property type="match status" value="1"/>
</dbReference>
<dbReference type="PANTHER" id="PTHR47519">
    <property type="entry name" value="NUCLEAR HORMONE RECEPTOR FAMILY MEMBER NHR-31-RELATED"/>
    <property type="match status" value="1"/>
</dbReference>
<dbReference type="SUPFAM" id="SSF57716">
    <property type="entry name" value="Glucocorticoid receptor-like (DNA-binding domain)"/>
    <property type="match status" value="1"/>
</dbReference>
<evidence type="ECO:0000256" key="1">
    <source>
        <dbReference type="ARBA" id="ARBA00004123"/>
    </source>
</evidence>
<evidence type="ECO:0000256" key="5">
    <source>
        <dbReference type="ARBA" id="ARBA00022833"/>
    </source>
</evidence>
<dbReference type="InterPro" id="IPR013088">
    <property type="entry name" value="Znf_NHR/GATA"/>
</dbReference>
<gene>
    <name evidence="12" type="ORF">AB6A40_011408</name>
</gene>
<dbReference type="AlphaFoldDB" id="A0ABD6F1P7"/>